<dbReference type="PANTHER" id="PTHR34985">
    <property type="entry name" value="SLR0554 PROTEIN"/>
    <property type="match status" value="1"/>
</dbReference>
<reference evidence="2 3" key="1">
    <citation type="submission" date="2016-11" db="EMBL/GenBank/DDBJ databases">
        <title>Draft Genome Sequences of Nine Cyanobacterial Strains from Diverse Habitats.</title>
        <authorList>
            <person name="Zhu T."/>
            <person name="Hou S."/>
            <person name="Lu X."/>
            <person name="Hess W.R."/>
        </authorList>
    </citation>
    <scope>NUCLEOTIDE SEQUENCE [LARGE SCALE GENOMIC DNA]</scope>
    <source>
        <strain evidence="2 3">IAM M-71</strain>
    </source>
</reference>
<dbReference type="InterPro" id="IPR024385">
    <property type="entry name" value="DUF3854"/>
</dbReference>
<name>A0A1U7I209_9CYAN</name>
<dbReference type="Proteomes" id="UP000185860">
    <property type="component" value="Unassembled WGS sequence"/>
</dbReference>
<dbReference type="CDD" id="cd01029">
    <property type="entry name" value="TOPRIM_primases"/>
    <property type="match status" value="1"/>
</dbReference>
<sequence length="1121" mass="126460">MSIHPAHKKEWENSGIHPDIIDLNLQSIIDGEGAYEVLLYSDKLKRTNPGRLSAGTLKQYEHLKYGGWFCQGLDPLNACQLMQWGCLKPNSPRHTPEGKMIKYEHPPKEATRAFFLQVPQSIWERIAARYRVEMPSAVENVSFWEWVLAYPELPIVITEGVKKAAALLSIGVIAVAIPGIYSGYRRHRGADGQLMGNPFLIPELAVLYPQNSEVKRPINFCFDQDTKRSTRENVSKAIATTGKLFSKANCEVFVTEWNSKLGKGIDDVLVGSGEDTVNGILKNADSFDIWNVKQFEKLTYQPDVLVSRPYLTGKCGDNFSIPNELIPPKSCQLLLIKSPKNTAKTETLRSLIAPFLRDGRKVLLITHRVQLGQNLCDRVGIPYVQELKQSEEGRLLGFGLCHHSLHSKSSAQFNPHEFEGAIVIVDEVVQVLWDMLHSPLIASKQIEILTNFKECIRYALSTGGMLVGCDADLNDWAVNYLRKSIGFPVKQHLIVNEWKPAIDTRWEVFNYPQTSPIALIQNLIEHISNGGKPFVLCSSQQESSQWSTQNLENYLKTLFPELQILRIDSETIADPSHPAYGCTSKLNEILQKYQLVLASPTLETGVDIKLRGHFDSVWGIFWGVQTCDGVRQFLARLRENVPRHIWVKKTGLTQIGRGEITPQSLYRNTDTVFRGAVDRLMIAGFDSEFDDNFQTESLNAFCQRGALINLQKRSYRKVILDGIESEGHILIDALEVYKFNPDSLKALDAEMKAFRDGFYLEHREKVAAIGNPDDAEFDKLKKSKVRTKEELRKLEHGSLARKYQVPVTADLVLKDDDGWLPQIKLEYHLTLGRKFVEAKDKNVAITHIKNGNGKVWKPTFNKRQIGLKVEFLEKMGILKLFDLKEIRAKDVAPIIEFGKQYSNDLRAVGITANWEDKPIATIKNLLGNLLGLSITRIRREGARGNQEWVYSQIAADFQRDDEGQLLLDGNGLPIPISDGREEVFKQWLITDTAKAEAMENVEVVKPIAIDPIVEEAKPETKLICINGSLEEVPVTPVTPVTSVEEAIGKVKAEAEVKPEVNPESLIGKAVRWFSEYAGKFIDQGRIKSILSVKNGKITYETSEGWYPSLDELLYSNRYQIA</sequence>
<dbReference type="AlphaFoldDB" id="A0A1U7I209"/>
<dbReference type="RefSeq" id="WP_073597467.1">
    <property type="nucleotide sequence ID" value="NZ_MRCE01000074.1"/>
</dbReference>
<dbReference type="EMBL" id="MRCE01000074">
    <property type="protein sequence ID" value="OKH30029.1"/>
    <property type="molecule type" value="Genomic_DNA"/>
</dbReference>
<feature type="domain" description="DUF3854" evidence="1">
    <location>
        <begin position="143"/>
        <end position="275"/>
    </location>
</feature>
<proteinExistence type="predicted"/>
<dbReference type="InterPro" id="IPR034154">
    <property type="entry name" value="TOPRIM_DnaG/twinkle"/>
</dbReference>
<organism evidence="2 3">
    <name type="scientific">[Phormidium ambiguum] IAM M-71</name>
    <dbReference type="NCBI Taxonomy" id="454136"/>
    <lineage>
        <taxon>Bacteria</taxon>
        <taxon>Bacillati</taxon>
        <taxon>Cyanobacteriota</taxon>
        <taxon>Cyanophyceae</taxon>
        <taxon>Oscillatoriophycideae</taxon>
        <taxon>Aerosakkonematales</taxon>
        <taxon>Aerosakkonemataceae</taxon>
        <taxon>Floridanema</taxon>
    </lineage>
</organism>
<dbReference type="Pfam" id="PF12965">
    <property type="entry name" value="DUF3854"/>
    <property type="match status" value="1"/>
</dbReference>
<comment type="caution">
    <text evidence="2">The sequence shown here is derived from an EMBL/GenBank/DDBJ whole genome shotgun (WGS) entry which is preliminary data.</text>
</comment>
<gene>
    <name evidence="2" type="ORF">NIES2119_31635</name>
</gene>
<accession>A0A1U7I209</accession>
<protein>
    <recommendedName>
        <fullName evidence="1">DUF3854 domain-containing protein</fullName>
    </recommendedName>
</protein>
<dbReference type="NCBIfam" id="NF042913">
    <property type="entry name" value="CyRepA1"/>
    <property type="match status" value="1"/>
</dbReference>
<dbReference type="InterPro" id="IPR049996">
    <property type="entry name" value="Slr7037-like"/>
</dbReference>
<dbReference type="PANTHER" id="PTHR34985:SF1">
    <property type="entry name" value="SLR0554 PROTEIN"/>
    <property type="match status" value="1"/>
</dbReference>
<evidence type="ECO:0000259" key="1">
    <source>
        <dbReference type="Pfam" id="PF12965"/>
    </source>
</evidence>
<dbReference type="STRING" id="454136.NIES2119_31635"/>
<evidence type="ECO:0000313" key="3">
    <source>
        <dbReference type="Proteomes" id="UP000185860"/>
    </source>
</evidence>
<dbReference type="OrthoDB" id="473036at2"/>
<evidence type="ECO:0000313" key="2">
    <source>
        <dbReference type="EMBL" id="OKH30029.1"/>
    </source>
</evidence>